<dbReference type="InterPro" id="IPR042536">
    <property type="entry name" value="TFIIIC_tauA_Sfc1"/>
</dbReference>
<feature type="compositionally biased region" description="Polar residues" evidence="5">
    <location>
        <begin position="197"/>
        <end position="218"/>
    </location>
</feature>
<accession>A0A232EPY5</accession>
<keyword evidence="9" id="KW-1185">Reference proteome</keyword>
<feature type="compositionally biased region" description="Basic residues" evidence="5">
    <location>
        <begin position="604"/>
        <end position="614"/>
    </location>
</feature>
<name>A0A232EPY5_9HYME</name>
<dbReference type="GO" id="GO:0006384">
    <property type="term" value="P:transcription initiation at RNA polymerase III promoter"/>
    <property type="evidence" value="ECO:0007669"/>
    <property type="project" value="InterPro"/>
</dbReference>
<dbReference type="Proteomes" id="UP000215335">
    <property type="component" value="Unassembled WGS sequence"/>
</dbReference>
<gene>
    <name evidence="8" type="ORF">TSAR_014419</name>
</gene>
<feature type="region of interest" description="Disordered" evidence="5">
    <location>
        <begin position="583"/>
        <end position="710"/>
    </location>
</feature>
<feature type="domain" description="Transcription factor IIIC subunit 5 HTH" evidence="6">
    <location>
        <begin position="307"/>
        <end position="451"/>
    </location>
</feature>
<feature type="region of interest" description="Disordered" evidence="5">
    <location>
        <begin position="1"/>
        <end position="63"/>
    </location>
</feature>
<feature type="compositionally biased region" description="Acidic residues" evidence="5">
    <location>
        <begin position="658"/>
        <end position="668"/>
    </location>
</feature>
<feature type="compositionally biased region" description="Basic and acidic residues" evidence="5">
    <location>
        <begin position="219"/>
        <end position="238"/>
    </location>
</feature>
<dbReference type="Pfam" id="PF09734">
    <property type="entry name" value="Tau95"/>
    <property type="match status" value="1"/>
</dbReference>
<comment type="subcellular location">
    <subcellularLocation>
        <location evidence="1">Nucleus</location>
    </subcellularLocation>
</comment>
<keyword evidence="3" id="KW-0804">Transcription</keyword>
<evidence type="ECO:0000256" key="5">
    <source>
        <dbReference type="SAM" id="MobiDB-lite"/>
    </source>
</evidence>
<dbReference type="GO" id="GO:0001003">
    <property type="term" value="F:RNA polymerase III type 2 promoter sequence-specific DNA binding"/>
    <property type="evidence" value="ECO:0007669"/>
    <property type="project" value="TreeGrafter"/>
</dbReference>
<comment type="caution">
    <text evidence="8">The sequence shown here is derived from an EMBL/GenBank/DDBJ whole genome shotgun (WGS) entry which is preliminary data.</text>
</comment>
<dbReference type="PANTHER" id="PTHR13230">
    <property type="entry name" value="GENERAL TRANSCRIPTION FACTOR IIIC, POLYPEPTIDE 5"/>
    <property type="match status" value="1"/>
</dbReference>
<feature type="compositionally biased region" description="Acidic residues" evidence="5">
    <location>
        <begin position="631"/>
        <end position="649"/>
    </location>
</feature>
<reference evidence="8 9" key="1">
    <citation type="journal article" date="2017" name="Curr. Biol.">
        <title>The Evolution of Venom by Co-option of Single-Copy Genes.</title>
        <authorList>
            <person name="Martinson E.O."/>
            <person name="Mrinalini"/>
            <person name="Kelkar Y.D."/>
            <person name="Chang C.H."/>
            <person name="Werren J.H."/>
        </authorList>
    </citation>
    <scope>NUCLEOTIDE SEQUENCE [LARGE SCALE GENOMIC DNA]</scope>
    <source>
        <strain evidence="8 9">Alberta</strain>
        <tissue evidence="8">Whole body</tissue>
    </source>
</reference>
<feature type="compositionally biased region" description="Acidic residues" evidence="5">
    <location>
        <begin position="16"/>
        <end position="35"/>
    </location>
</feature>
<feature type="compositionally biased region" description="Acidic residues" evidence="5">
    <location>
        <begin position="692"/>
        <end position="710"/>
    </location>
</feature>
<dbReference type="InterPro" id="IPR040454">
    <property type="entry name" value="TF_IIIC_Tfc1/Sfc1"/>
</dbReference>
<proteinExistence type="predicted"/>
<dbReference type="GO" id="GO:0001002">
    <property type="term" value="F:RNA polymerase III type 1 promoter sequence-specific DNA binding"/>
    <property type="evidence" value="ECO:0007669"/>
    <property type="project" value="TreeGrafter"/>
</dbReference>
<evidence type="ECO:0000256" key="1">
    <source>
        <dbReference type="ARBA" id="ARBA00004123"/>
    </source>
</evidence>
<dbReference type="InterPro" id="IPR019136">
    <property type="entry name" value="TF_IIIC_su-5_HTH"/>
</dbReference>
<feature type="compositionally biased region" description="Polar residues" evidence="5">
    <location>
        <begin position="174"/>
        <end position="188"/>
    </location>
</feature>
<dbReference type="InterPro" id="IPR041499">
    <property type="entry name" value="Tfc1/Sfc1_N"/>
</dbReference>
<dbReference type="OrthoDB" id="5598268at2759"/>
<dbReference type="GO" id="GO:0005634">
    <property type="term" value="C:nucleus"/>
    <property type="evidence" value="ECO:0007669"/>
    <property type="project" value="UniProtKB-SubCell"/>
</dbReference>
<feature type="region of interest" description="Disordered" evidence="5">
    <location>
        <begin position="152"/>
        <end position="238"/>
    </location>
</feature>
<dbReference type="PANTHER" id="PTHR13230:SF5">
    <property type="entry name" value="GENERAL TRANSCRIPTION FACTOR 3C POLYPEPTIDE 5"/>
    <property type="match status" value="1"/>
</dbReference>
<evidence type="ECO:0000259" key="7">
    <source>
        <dbReference type="Pfam" id="PF17682"/>
    </source>
</evidence>
<evidence type="ECO:0000256" key="3">
    <source>
        <dbReference type="ARBA" id="ARBA00023163"/>
    </source>
</evidence>
<dbReference type="AlphaFoldDB" id="A0A232EPY5"/>
<dbReference type="GO" id="GO:0000127">
    <property type="term" value="C:transcription factor TFIIIC complex"/>
    <property type="evidence" value="ECO:0007669"/>
    <property type="project" value="InterPro"/>
</dbReference>
<sequence length="710" mass="81523">MSDISDQSDKESYGEKDEDFNVEDYQDDLESDESFNDIVNDDNKNSEDEEQSAGGSPDKVNDEFIGTVLPGGHKFNKKLVCVRYPGNVINQDKAVETLGGITEISETVNASNRRMELRFRPDDGYCKPACGDRHQTAGFLLRIRIKKSRRKNLENTQVDDKLEKEPNAKVANGHDSSQSGKNEKSTNSPEEEIVKNLTDQITNDSAKQENPQEPTTNHNDNDDKNKSPTFDRNKYENLADDKDYELPKLKVLGRVDTEFRFTNLCDFQYLPITKNKDDPTKDECIYDSIYPVGLPSYSWMKKDVPYFLPPAAFSRMDSVQQYVPKTEISNNGAHYVIGKTRKRRAGLSNFINFNTPIVPKSAPKGIETALKVKFLGSTHVEKMRKVFEERPIWSKTALMYVTKFSNEHLKVLLPSVAYYFMTGPWRITWVRLGYDPRKDPEARIYQTLDYRLKAMHGLHSSITCKRNYSEYTLPYKNTPSSKAKEIVLMPNTSELQGQKKVKEIDENVYIYKPGTIPPSRQMFYQYCDVHVLEIQDMLKKCAGPPPGTPCHEKLGWLPGGFDDMCREIINKQVRMELRKLMNIPENHPTKLPRKRKMGGPTGKVQKRKAYKKKKEKSEKPEERQPPAMSILDEDDMMQSDDDEWEEDLDGPAMSASENENDIDDELEKEIDKEIENAQEIFNEQYTANDNGNDNENDGENDNDNEDDNTN</sequence>
<feature type="compositionally biased region" description="Basic and acidic residues" evidence="5">
    <location>
        <begin position="158"/>
        <end position="167"/>
    </location>
</feature>
<feature type="domain" description="Transcription factor IIIC subunit Tfc1/Sfc1 triple barrel" evidence="7">
    <location>
        <begin position="80"/>
        <end position="270"/>
    </location>
</feature>
<evidence type="ECO:0000313" key="8">
    <source>
        <dbReference type="EMBL" id="OXU20449.1"/>
    </source>
</evidence>
<keyword evidence="2" id="KW-0238">DNA-binding</keyword>
<evidence type="ECO:0000259" key="6">
    <source>
        <dbReference type="Pfam" id="PF09734"/>
    </source>
</evidence>
<keyword evidence="4" id="KW-0539">Nucleus</keyword>
<dbReference type="STRING" id="543379.A0A232EPY5"/>
<feature type="compositionally biased region" description="Basic and acidic residues" evidence="5">
    <location>
        <begin position="615"/>
        <end position="624"/>
    </location>
</feature>
<dbReference type="Gene3D" id="3.30.200.160">
    <property type="entry name" value="TFIIIC, subcomplex tauA, subunit Sfc1, barrel domain"/>
    <property type="match status" value="1"/>
</dbReference>
<evidence type="ECO:0000256" key="4">
    <source>
        <dbReference type="ARBA" id="ARBA00023242"/>
    </source>
</evidence>
<protein>
    <recommendedName>
        <fullName evidence="10">Transcription factor IIIC subunit 5 HTH domain-containing protein</fullName>
    </recommendedName>
</protein>
<evidence type="ECO:0008006" key="10">
    <source>
        <dbReference type="Google" id="ProtNLM"/>
    </source>
</evidence>
<dbReference type="Pfam" id="PF17682">
    <property type="entry name" value="Tau95_N"/>
    <property type="match status" value="1"/>
</dbReference>
<evidence type="ECO:0000313" key="9">
    <source>
        <dbReference type="Proteomes" id="UP000215335"/>
    </source>
</evidence>
<organism evidence="8 9">
    <name type="scientific">Trichomalopsis sarcophagae</name>
    <dbReference type="NCBI Taxonomy" id="543379"/>
    <lineage>
        <taxon>Eukaryota</taxon>
        <taxon>Metazoa</taxon>
        <taxon>Ecdysozoa</taxon>
        <taxon>Arthropoda</taxon>
        <taxon>Hexapoda</taxon>
        <taxon>Insecta</taxon>
        <taxon>Pterygota</taxon>
        <taxon>Neoptera</taxon>
        <taxon>Endopterygota</taxon>
        <taxon>Hymenoptera</taxon>
        <taxon>Apocrita</taxon>
        <taxon>Proctotrupomorpha</taxon>
        <taxon>Chalcidoidea</taxon>
        <taxon>Pteromalidae</taxon>
        <taxon>Pteromalinae</taxon>
        <taxon>Trichomalopsis</taxon>
    </lineage>
</organism>
<dbReference type="EMBL" id="NNAY01002846">
    <property type="protein sequence ID" value="OXU20449.1"/>
    <property type="molecule type" value="Genomic_DNA"/>
</dbReference>
<evidence type="ECO:0000256" key="2">
    <source>
        <dbReference type="ARBA" id="ARBA00023125"/>
    </source>
</evidence>